<evidence type="ECO:0000259" key="2">
    <source>
        <dbReference type="Pfam" id="PF12158"/>
    </source>
</evidence>
<feature type="transmembrane region" description="Helical" evidence="1">
    <location>
        <begin position="123"/>
        <end position="142"/>
    </location>
</feature>
<evidence type="ECO:0000313" key="3">
    <source>
        <dbReference type="EMBL" id="GAA2363152.1"/>
    </source>
</evidence>
<dbReference type="EMBL" id="BAAARV010000058">
    <property type="protein sequence ID" value="GAA2363152.1"/>
    <property type="molecule type" value="Genomic_DNA"/>
</dbReference>
<accession>A0ABP5TXI9</accession>
<dbReference type="InterPro" id="IPR021994">
    <property type="entry name" value="DUF3592"/>
</dbReference>
<organism evidence="3 4">
    <name type="scientific">Dactylosporangium salmoneum</name>
    <dbReference type="NCBI Taxonomy" id="53361"/>
    <lineage>
        <taxon>Bacteria</taxon>
        <taxon>Bacillati</taxon>
        <taxon>Actinomycetota</taxon>
        <taxon>Actinomycetes</taxon>
        <taxon>Micromonosporales</taxon>
        <taxon>Micromonosporaceae</taxon>
        <taxon>Dactylosporangium</taxon>
    </lineage>
</organism>
<proteinExistence type="predicted"/>
<name>A0ABP5TXI9_9ACTN</name>
<dbReference type="Proteomes" id="UP001501444">
    <property type="component" value="Unassembled WGS sequence"/>
</dbReference>
<feature type="transmembrane region" description="Helical" evidence="1">
    <location>
        <begin position="20"/>
        <end position="42"/>
    </location>
</feature>
<keyword evidence="1" id="KW-0472">Membrane</keyword>
<keyword evidence="1" id="KW-0812">Transmembrane</keyword>
<evidence type="ECO:0000313" key="4">
    <source>
        <dbReference type="Proteomes" id="UP001501444"/>
    </source>
</evidence>
<dbReference type="Pfam" id="PF12158">
    <property type="entry name" value="DUF3592"/>
    <property type="match status" value="1"/>
</dbReference>
<feature type="domain" description="DUF3592" evidence="2">
    <location>
        <begin position="53"/>
        <end position="111"/>
    </location>
</feature>
<keyword evidence="4" id="KW-1185">Reference proteome</keyword>
<reference evidence="4" key="1">
    <citation type="journal article" date="2019" name="Int. J. Syst. Evol. Microbiol.">
        <title>The Global Catalogue of Microorganisms (GCM) 10K type strain sequencing project: providing services to taxonomists for standard genome sequencing and annotation.</title>
        <authorList>
            <consortium name="The Broad Institute Genomics Platform"/>
            <consortium name="The Broad Institute Genome Sequencing Center for Infectious Disease"/>
            <person name="Wu L."/>
            <person name="Ma J."/>
        </authorList>
    </citation>
    <scope>NUCLEOTIDE SEQUENCE [LARGE SCALE GENOMIC DNA]</scope>
    <source>
        <strain evidence="4">JCM 3272</strain>
    </source>
</reference>
<evidence type="ECO:0000256" key="1">
    <source>
        <dbReference type="SAM" id="Phobius"/>
    </source>
</evidence>
<gene>
    <name evidence="3" type="ORF">GCM10010170_059800</name>
</gene>
<comment type="caution">
    <text evidence="3">The sequence shown here is derived from an EMBL/GenBank/DDBJ whole genome shotgun (WGS) entry which is preliminary data.</text>
</comment>
<protein>
    <recommendedName>
        <fullName evidence="2">DUF3592 domain-containing protein</fullName>
    </recommendedName>
</protein>
<sequence>MRRPTLSGRSRPRRSATKEWAGVACATVAGVAFVFIALQMYYDHRILQERGLVTTGDVVAVSYDKSGTNAAVRFTTADGKTVQANVSNPGDETEVKVGARIQIRYDPKDPTGRVGDVNGGGGAFWSVGLGGVVLLVAAAYGATRVA</sequence>
<keyword evidence="1" id="KW-1133">Transmembrane helix</keyword>